<proteinExistence type="predicted"/>
<feature type="transmembrane region" description="Helical" evidence="5">
    <location>
        <begin position="148"/>
        <end position="166"/>
    </location>
</feature>
<dbReference type="Pfam" id="PF04750">
    <property type="entry name" value="Far-17a_AIG1"/>
    <property type="match status" value="1"/>
</dbReference>
<dbReference type="OrthoDB" id="1898221at2759"/>
<comment type="subcellular location">
    <subcellularLocation>
        <location evidence="1">Endomembrane system</location>
        <topology evidence="1">Multi-pass membrane protein</topology>
    </subcellularLocation>
</comment>
<dbReference type="Proteomes" id="UP000053831">
    <property type="component" value="Unassembled WGS sequence"/>
</dbReference>
<comment type="caution">
    <text evidence="6">The sequence shown here is derived from an EMBL/GenBank/DDBJ whole genome shotgun (WGS) entry which is preliminary data.</text>
</comment>
<feature type="transmembrane region" description="Helical" evidence="5">
    <location>
        <begin position="46"/>
        <end position="71"/>
    </location>
</feature>
<feature type="transmembrane region" description="Helical" evidence="5">
    <location>
        <begin position="12"/>
        <end position="34"/>
    </location>
</feature>
<feature type="transmembrane region" description="Helical" evidence="5">
    <location>
        <begin position="186"/>
        <end position="206"/>
    </location>
</feature>
<dbReference type="InterPro" id="IPR006838">
    <property type="entry name" value="ADTRP_AIG1"/>
</dbReference>
<evidence type="ECO:0000256" key="3">
    <source>
        <dbReference type="ARBA" id="ARBA00022989"/>
    </source>
</evidence>
<dbReference type="PANTHER" id="PTHR10989">
    <property type="entry name" value="ANDROGEN-INDUCED PROTEIN 1-RELATED"/>
    <property type="match status" value="1"/>
</dbReference>
<evidence type="ECO:0000313" key="7">
    <source>
        <dbReference type="Proteomes" id="UP000053831"/>
    </source>
</evidence>
<reference evidence="6 7" key="1">
    <citation type="submission" date="2015-07" db="EMBL/GenBank/DDBJ databases">
        <title>The genome of the fungus Escovopsis weberi, a specialized disease agent of ant agriculture.</title>
        <authorList>
            <person name="de Man T.J."/>
            <person name="Stajich J.E."/>
            <person name="Kubicek C.P."/>
            <person name="Chenthamara K."/>
            <person name="Atanasova L."/>
            <person name="Druzhinina I.S."/>
            <person name="Birnbaum S."/>
            <person name="Barribeau S.M."/>
            <person name="Teiling C."/>
            <person name="Suen G."/>
            <person name="Currie C."/>
            <person name="Gerardo N.M."/>
        </authorList>
    </citation>
    <scope>NUCLEOTIDE SEQUENCE [LARGE SCALE GENOMIC DNA]</scope>
</reference>
<dbReference type="EMBL" id="LGSR01000029">
    <property type="protein sequence ID" value="KOS16680.1"/>
    <property type="molecule type" value="Genomic_DNA"/>
</dbReference>
<keyword evidence="4 5" id="KW-0472">Membrane</keyword>
<dbReference type="AlphaFoldDB" id="A0A0M8MZ68"/>
<feature type="transmembrane region" description="Helical" evidence="5">
    <location>
        <begin position="83"/>
        <end position="103"/>
    </location>
</feature>
<name>A0A0M8MZ68_ESCWE</name>
<evidence type="ECO:0000256" key="5">
    <source>
        <dbReference type="SAM" id="Phobius"/>
    </source>
</evidence>
<dbReference type="STRING" id="150374.A0A0M8MZ68"/>
<accession>A0A0M8MZ68</accession>
<protein>
    <submittedName>
        <fullName evidence="6">UPF0641 membrane protein</fullName>
    </submittedName>
</protein>
<keyword evidence="7" id="KW-1185">Reference proteome</keyword>
<sequence>MHPLQRLPSPSPSVSLLVHSLGFLSFSSSFHFLFSWDTPIATSYGWYLQFFTIIGLAVSHLCFTLALLADLSSSRALFRLKNVLAVAAAPLESVITLLYWGFSAVDPDLIVPAEYDLPFVQDLGFHAAPAVFLLLDMLLLSPPWTISTTGAAGLAFGLMAAYWVWVELCFSHNGSYPYPLFEILSTWQRAALFACSAVIATASIMASKWLYARVNGSGVPGKAKKL</sequence>
<keyword evidence="3 5" id="KW-1133">Transmembrane helix</keyword>
<evidence type="ECO:0000256" key="1">
    <source>
        <dbReference type="ARBA" id="ARBA00004127"/>
    </source>
</evidence>
<dbReference type="GO" id="GO:0016020">
    <property type="term" value="C:membrane"/>
    <property type="evidence" value="ECO:0007669"/>
    <property type="project" value="InterPro"/>
</dbReference>
<organism evidence="6 7">
    <name type="scientific">Escovopsis weberi</name>
    <dbReference type="NCBI Taxonomy" id="150374"/>
    <lineage>
        <taxon>Eukaryota</taxon>
        <taxon>Fungi</taxon>
        <taxon>Dikarya</taxon>
        <taxon>Ascomycota</taxon>
        <taxon>Pezizomycotina</taxon>
        <taxon>Sordariomycetes</taxon>
        <taxon>Hypocreomycetidae</taxon>
        <taxon>Hypocreales</taxon>
        <taxon>Hypocreaceae</taxon>
        <taxon>Escovopsis</taxon>
    </lineage>
</organism>
<gene>
    <name evidence="6" type="ORF">ESCO_004889</name>
</gene>
<evidence type="ECO:0000256" key="4">
    <source>
        <dbReference type="ARBA" id="ARBA00023136"/>
    </source>
</evidence>
<evidence type="ECO:0000256" key="2">
    <source>
        <dbReference type="ARBA" id="ARBA00022692"/>
    </source>
</evidence>
<dbReference type="PANTHER" id="PTHR10989:SF16">
    <property type="entry name" value="AT02829P-RELATED"/>
    <property type="match status" value="1"/>
</dbReference>
<evidence type="ECO:0000313" key="6">
    <source>
        <dbReference type="EMBL" id="KOS16680.1"/>
    </source>
</evidence>
<dbReference type="GO" id="GO:0012505">
    <property type="term" value="C:endomembrane system"/>
    <property type="evidence" value="ECO:0007669"/>
    <property type="project" value="UniProtKB-SubCell"/>
</dbReference>
<keyword evidence="2 5" id="KW-0812">Transmembrane</keyword>